<keyword evidence="3" id="KW-1185">Reference proteome</keyword>
<feature type="compositionally biased region" description="Basic residues" evidence="1">
    <location>
        <begin position="102"/>
        <end position="111"/>
    </location>
</feature>
<feature type="compositionally biased region" description="Basic residues" evidence="1">
    <location>
        <begin position="118"/>
        <end position="130"/>
    </location>
</feature>
<dbReference type="EMBL" id="LXQA010185840">
    <property type="protein sequence ID" value="MCI31260.1"/>
    <property type="molecule type" value="Genomic_DNA"/>
</dbReference>
<evidence type="ECO:0000256" key="1">
    <source>
        <dbReference type="SAM" id="MobiDB-lite"/>
    </source>
</evidence>
<name>A0A392R652_9FABA</name>
<feature type="non-terminal residue" evidence="2">
    <location>
        <position position="1"/>
    </location>
</feature>
<evidence type="ECO:0000313" key="2">
    <source>
        <dbReference type="EMBL" id="MCI31260.1"/>
    </source>
</evidence>
<organism evidence="2 3">
    <name type="scientific">Trifolium medium</name>
    <dbReference type="NCBI Taxonomy" id="97028"/>
    <lineage>
        <taxon>Eukaryota</taxon>
        <taxon>Viridiplantae</taxon>
        <taxon>Streptophyta</taxon>
        <taxon>Embryophyta</taxon>
        <taxon>Tracheophyta</taxon>
        <taxon>Spermatophyta</taxon>
        <taxon>Magnoliopsida</taxon>
        <taxon>eudicotyledons</taxon>
        <taxon>Gunneridae</taxon>
        <taxon>Pentapetalae</taxon>
        <taxon>rosids</taxon>
        <taxon>fabids</taxon>
        <taxon>Fabales</taxon>
        <taxon>Fabaceae</taxon>
        <taxon>Papilionoideae</taxon>
        <taxon>50 kb inversion clade</taxon>
        <taxon>NPAAA clade</taxon>
        <taxon>Hologalegina</taxon>
        <taxon>IRL clade</taxon>
        <taxon>Trifolieae</taxon>
        <taxon>Trifolium</taxon>
    </lineage>
</organism>
<feature type="region of interest" description="Disordered" evidence="1">
    <location>
        <begin position="53"/>
        <end position="130"/>
    </location>
</feature>
<evidence type="ECO:0000313" key="3">
    <source>
        <dbReference type="Proteomes" id="UP000265520"/>
    </source>
</evidence>
<sequence length="130" mass="14873">QEDLITNGLNIVNLLQQQNTRLHNVERIQDHVPADITTQIEGIQRSQHYAIHENEDKMNDAQSQLLRNTNSRQQKPTYRCHNGGNGGGRDSPPHDSDDGKCRHTPPPHHRNRGESTQNRHRKKKNSVSPL</sequence>
<reference evidence="2 3" key="1">
    <citation type="journal article" date="2018" name="Front. Plant Sci.">
        <title>Red Clover (Trifolium pratense) and Zigzag Clover (T. medium) - A Picture of Genomic Similarities and Differences.</title>
        <authorList>
            <person name="Dluhosova J."/>
            <person name="Istvanek J."/>
            <person name="Nedelnik J."/>
            <person name="Repkova J."/>
        </authorList>
    </citation>
    <scope>NUCLEOTIDE SEQUENCE [LARGE SCALE GENOMIC DNA]</scope>
    <source>
        <strain evidence="3">cv. 10/8</strain>
        <tissue evidence="2">Leaf</tissue>
    </source>
</reference>
<accession>A0A392R652</accession>
<feature type="compositionally biased region" description="Polar residues" evidence="1">
    <location>
        <begin position="60"/>
        <end position="76"/>
    </location>
</feature>
<dbReference type="AlphaFoldDB" id="A0A392R652"/>
<protein>
    <submittedName>
        <fullName evidence="2">Uncharacterized protein</fullName>
    </submittedName>
</protein>
<feature type="compositionally biased region" description="Basic and acidic residues" evidence="1">
    <location>
        <begin position="91"/>
        <end position="101"/>
    </location>
</feature>
<dbReference type="Proteomes" id="UP000265520">
    <property type="component" value="Unassembled WGS sequence"/>
</dbReference>
<feature type="non-terminal residue" evidence="2">
    <location>
        <position position="130"/>
    </location>
</feature>
<comment type="caution">
    <text evidence="2">The sequence shown here is derived from an EMBL/GenBank/DDBJ whole genome shotgun (WGS) entry which is preliminary data.</text>
</comment>
<proteinExistence type="predicted"/>